<dbReference type="InterPro" id="IPR043128">
    <property type="entry name" value="Rev_trsase/Diguanyl_cyclase"/>
</dbReference>
<accession>Q10NR8</accession>
<dbReference type="Gene3D" id="2.40.70.10">
    <property type="entry name" value="Acid Proteases"/>
    <property type="match status" value="1"/>
</dbReference>
<feature type="compositionally biased region" description="Basic and acidic residues" evidence="9">
    <location>
        <begin position="454"/>
        <end position="471"/>
    </location>
</feature>
<keyword evidence="3" id="KW-0548">Nucleotidyltransferase</keyword>
<evidence type="ECO:0000256" key="3">
    <source>
        <dbReference type="ARBA" id="ARBA00022695"/>
    </source>
</evidence>
<keyword evidence="4" id="KW-0540">Nuclease</keyword>
<keyword evidence="8" id="KW-0233">DNA recombination</keyword>
<dbReference type="EMBL" id="DP000009">
    <property type="protein sequence ID" value="ABF95088.1"/>
    <property type="molecule type" value="Genomic_DNA"/>
</dbReference>
<keyword evidence="6" id="KW-0378">Hydrolase</keyword>
<dbReference type="GO" id="GO:0003676">
    <property type="term" value="F:nucleic acid binding"/>
    <property type="evidence" value="ECO:0007669"/>
    <property type="project" value="InterPro"/>
</dbReference>
<dbReference type="Pfam" id="PF17917">
    <property type="entry name" value="RT_RNaseH"/>
    <property type="match status" value="1"/>
</dbReference>
<feature type="compositionally biased region" description="Basic and acidic residues" evidence="9">
    <location>
        <begin position="522"/>
        <end position="532"/>
    </location>
</feature>
<gene>
    <name evidence="11" type="ordered locus">LOC_Os03g15520</name>
</gene>
<feature type="compositionally biased region" description="Low complexity" evidence="9">
    <location>
        <begin position="149"/>
        <end position="165"/>
    </location>
</feature>
<feature type="compositionally biased region" description="Low complexity" evidence="9">
    <location>
        <begin position="79"/>
        <end position="89"/>
    </location>
</feature>
<feature type="region of interest" description="Disordered" evidence="9">
    <location>
        <begin position="501"/>
        <end position="545"/>
    </location>
</feature>
<feature type="compositionally biased region" description="Basic and acidic residues" evidence="9">
    <location>
        <begin position="1"/>
        <end position="11"/>
    </location>
</feature>
<dbReference type="InterPro" id="IPR012337">
    <property type="entry name" value="RNaseH-like_sf"/>
</dbReference>
<dbReference type="GO" id="GO:0006310">
    <property type="term" value="P:DNA recombination"/>
    <property type="evidence" value="ECO:0007669"/>
    <property type="project" value="UniProtKB-KW"/>
</dbReference>
<dbReference type="InterPro" id="IPR005162">
    <property type="entry name" value="Retrotrans_gag_dom"/>
</dbReference>
<name>Q10NR8_ORYSJ</name>
<feature type="compositionally biased region" description="Low complexity" evidence="9">
    <location>
        <begin position="123"/>
        <end position="141"/>
    </location>
</feature>
<organism evidence="11">
    <name type="scientific">Oryza sativa subsp. japonica</name>
    <name type="common">Rice</name>
    <dbReference type="NCBI Taxonomy" id="39947"/>
    <lineage>
        <taxon>Eukaryota</taxon>
        <taxon>Viridiplantae</taxon>
        <taxon>Streptophyta</taxon>
        <taxon>Embryophyta</taxon>
        <taxon>Tracheophyta</taxon>
        <taxon>Spermatophyta</taxon>
        <taxon>Magnoliopsida</taxon>
        <taxon>Liliopsida</taxon>
        <taxon>Poales</taxon>
        <taxon>Poaceae</taxon>
        <taxon>BOP clade</taxon>
        <taxon>Oryzoideae</taxon>
        <taxon>Oryzeae</taxon>
        <taxon>Oryzinae</taxon>
        <taxon>Oryza</taxon>
        <taxon>Oryza sativa</taxon>
    </lineage>
</organism>
<feature type="region of interest" description="Disordered" evidence="9">
    <location>
        <begin position="399"/>
        <end position="475"/>
    </location>
</feature>
<dbReference type="InterPro" id="IPR001584">
    <property type="entry name" value="Integrase_cat-core"/>
</dbReference>
<dbReference type="Pfam" id="PF03732">
    <property type="entry name" value="Retrotrans_gag"/>
    <property type="match status" value="1"/>
</dbReference>
<feature type="region of interest" description="Disordered" evidence="9">
    <location>
        <begin position="119"/>
        <end position="218"/>
    </location>
</feature>
<dbReference type="PANTHER" id="PTHR48475:SF2">
    <property type="entry name" value="RIBONUCLEASE H"/>
    <property type="match status" value="1"/>
</dbReference>
<dbReference type="GO" id="GO:0015074">
    <property type="term" value="P:DNA integration"/>
    <property type="evidence" value="ECO:0007669"/>
    <property type="project" value="InterPro"/>
</dbReference>
<dbReference type="Gene3D" id="3.30.70.270">
    <property type="match status" value="2"/>
</dbReference>
<dbReference type="Gene3D" id="3.30.420.10">
    <property type="entry name" value="Ribonuclease H-like superfamily/Ribonuclease H"/>
    <property type="match status" value="2"/>
</dbReference>
<dbReference type="Gene3D" id="3.10.10.10">
    <property type="entry name" value="HIV Type 1 Reverse Transcriptase, subunit A, domain 1"/>
    <property type="match status" value="1"/>
</dbReference>
<dbReference type="InterPro" id="IPR002156">
    <property type="entry name" value="RNaseH_domain"/>
</dbReference>
<dbReference type="EC" id="2.7.7.49" evidence="1"/>
<dbReference type="Pfam" id="PF13456">
    <property type="entry name" value="RVT_3"/>
    <property type="match status" value="1"/>
</dbReference>
<keyword evidence="7" id="KW-0695">RNA-directed DNA polymerase</keyword>
<dbReference type="InterPro" id="IPR036397">
    <property type="entry name" value="RNaseH_sf"/>
</dbReference>
<reference evidence="11" key="2">
    <citation type="submission" date="2006-06" db="EMBL/GenBank/DDBJ databases">
        <authorList>
            <person name="Buell R."/>
            <person name="Wing R.A."/>
            <person name="McCombie W.A."/>
            <person name="Ouyang S."/>
        </authorList>
    </citation>
    <scope>NUCLEOTIDE SEQUENCE</scope>
</reference>
<feature type="compositionally biased region" description="Basic and acidic residues" evidence="9">
    <location>
        <begin position="39"/>
        <end position="49"/>
    </location>
</feature>
<dbReference type="InterPro" id="IPR000477">
    <property type="entry name" value="RT_dom"/>
</dbReference>
<dbReference type="SUPFAM" id="SSF53098">
    <property type="entry name" value="Ribonuclease H-like"/>
    <property type="match status" value="2"/>
</dbReference>
<dbReference type="Gene3D" id="1.10.340.70">
    <property type="match status" value="1"/>
</dbReference>
<reference evidence="11" key="1">
    <citation type="journal article" date="2005" name="Genome Res.">
        <title>Sequence, annotation, and analysis of synteny between rice chromosome 3 and diverged grass species.</title>
        <authorList>
            <consortium name="Rice Chromosome 3 Sequencing Consortium"/>
            <person name="Buell C.R."/>
            <person name="Yuan Q."/>
            <person name="Ouyang S."/>
            <person name="Liu J."/>
            <person name="Zhu W."/>
            <person name="Wang A."/>
            <person name="Maiti R."/>
            <person name="Haas B."/>
            <person name="Wortman J."/>
            <person name="Pertea M."/>
            <person name="Jones K.M."/>
            <person name="Kim M."/>
            <person name="Overton L."/>
            <person name="Tsitrin T."/>
            <person name="Fadrosh D."/>
            <person name="Bera J."/>
            <person name="Weaver B."/>
            <person name="Jin S."/>
            <person name="Johri S."/>
            <person name="Reardon M."/>
            <person name="Webb K."/>
            <person name="Hill J."/>
            <person name="Moffat K."/>
            <person name="Tallon L."/>
            <person name="Van Aken S."/>
            <person name="Lewis M."/>
            <person name="Utterback T."/>
            <person name="Feldblyum T."/>
            <person name="Zismann V."/>
            <person name="Iobst S."/>
            <person name="Hsiao J."/>
            <person name="de Vazeille A.R."/>
            <person name="Salzberg S.L."/>
            <person name="White O."/>
            <person name="Fraser C."/>
            <person name="Yu Y."/>
            <person name="Kim H."/>
            <person name="Rambo T."/>
            <person name="Currie J."/>
            <person name="Collura K."/>
            <person name="Kernodle-Thompson S."/>
            <person name="Wei F."/>
            <person name="Kudrna K."/>
            <person name="Ammiraju J.S."/>
            <person name="Luo M."/>
            <person name="Goicoechea J.L."/>
            <person name="Wing R.A."/>
            <person name="Henry D."/>
            <person name="Oates R."/>
            <person name="Palmer M."/>
            <person name="Pries G."/>
            <person name="Saski C."/>
            <person name="Simmons J."/>
            <person name="Soderlund C."/>
            <person name="Nelson W."/>
            <person name="de la Bastide M."/>
            <person name="Spiegel L."/>
            <person name="Nascimento L."/>
            <person name="Huang E."/>
            <person name="Preston R."/>
            <person name="Zutavern T."/>
            <person name="Palmer L."/>
            <person name="O'Shaughnessy A."/>
            <person name="Dike S."/>
            <person name="McCombie W.R."/>
            <person name="Minx P."/>
            <person name="Cordum H."/>
            <person name="Wilson R."/>
            <person name="Jin W."/>
            <person name="Lee H.R."/>
            <person name="Jiang J."/>
            <person name="Jackson S."/>
        </authorList>
    </citation>
    <scope>NUCLEOTIDE SEQUENCE [LARGE SCALE GENOMIC DNA]</scope>
</reference>
<feature type="compositionally biased region" description="Basic and acidic residues" evidence="9">
    <location>
        <begin position="57"/>
        <end position="69"/>
    </location>
</feature>
<feature type="compositionally biased region" description="Basic and acidic residues" evidence="9">
    <location>
        <begin position="1226"/>
        <end position="1238"/>
    </location>
</feature>
<evidence type="ECO:0000259" key="10">
    <source>
        <dbReference type="PROSITE" id="PS50994"/>
    </source>
</evidence>
<feature type="region of interest" description="Disordered" evidence="9">
    <location>
        <begin position="1095"/>
        <end position="1251"/>
    </location>
</feature>
<sequence>MAEQAKAHDHSPSVSGDDGEPNPRRRARTPPPPPRQSPKRGEALERVERSATSPIADDGKERRDGERRLLVYGDGSTPQGALQAAGALLRHPPVVPDPESPAQRWLDDVAKLVMTARQRLDAGGRSSATKASGAATTGSASSRRRARRAAAAVRRSAATPSSTPSTREDQRGEQDARTSIERRRNDRSATHATEGASSSRVSPRHGRGNQPSVPPVGGVGCRAFVASLRNVRWPPRFRPTIAEKYDGSVNPAEFLQVYTTGIEAAGGDDRVMANFFPMALKGQARGWLMNLPPASVHSWEDLCQQFTMNFQGTYPRPGEEADLHAVQRRDDESLRSYIQRFCQVRNTIPCILAHAVIYAFRGGVRHNRMLEKIASKEPQTTAELFQLADRVARKEEAWTWNPSGSGVAASAAPGSAAQTGRRDRRRKKRSVRSDDEGHVLAVEGASRATRKGRPASDKKKEASAPSRERPTGKWCTVHNTSLHDLADCRAVKNLVERTRKWEEERRQERREGKSPAVPSGHRRSEAKQKAPAEDIDDGDDDLGFQEPGATIATVDGGACAHVSRRSLKAMKRELLAAAPTHEATRRARWSEVALTFDQTDHPPCVARGGQIAMVVSPTVCNVKLGRVLIDGGAALNILSPAAFDAIKAPGMMLRPSQPIIGVTPGHTWQLGHIDLPVTFGGPANFRTERVNFDVADLSLPYNAVLGRPALVKFMAAVHYAYLQMKMPGPDGPISVHGDLKVALACMEQRADRLAVVSKPEGGDERLGTSAPAAPRQRIVTCDEVPVKEEDALVSFLRANADVFAWRPADMPGVPREVIEHRLAVRPGARPVRQKVRRQAPERQAFIREEVARLLEAGFIREVIHPEWLANPVVVPKANGKLRMCIDYTDLNKACPKDPYPLPRIDQIVDSTAGCDLLCFLDAYSGYHQIRMAREDEEKTAFITPIGTYCYTTMPFGLKNADLAETFESLRSARIKLNPDKCVFGVPAGKLLGFLVSARGIEANPEKIRAIERMRPPSKLRDVQCVTGCMAALSRFISRLGEKALPLFKLLKRSGPFAWTEEAEHALTRLKAYLSSPPVLVAPEPDEPLLLYLAATPQPGSEQGGEAPEPNGGLRPLTTGVGPQPARQTVLGAPDPQEGPEATAGKPHLSPFDPEANPVRTRPGGEQGGEAPEPNGGLRPLTTGVGLLPACPTMPGGPDPQDGPEATVGRPPLSSSDPEVIGTEDECAPRGHLDEERPGDMAPSEENRPRRKVQRPVYFVSEALRDAKTRYPQAQKMLYAILMASRKLRHYFQAHRVTVVTSYPLGQILHNREGTGRVVKWAIELSEFDLHFEPSHAIKSQALADFVAEWTPAPKTVSVSEASSDPSQLPHTAHWVMQFDGSLSLQGAGAGVTITSPSGDVLKYLVRLDFRATNNMAEYEGLLAGLRVAAGLGIRRLLVLGDSQLVVNQVCKEYRCSDPQMDAYVRQVWRMERHFDGIELRHVPRRDNMIADELSRLASLRAQTPPGVFEERLAQPSARPDPLGETDAPDRPPRPVGAQASGPEGSTPSSLRLIAWISEIQAYLTDKTLPEDREGSERVQRISKRYVLVEGILYRRAANGILLKCIPQEQGVELLADIHEGECGAHSASRTLVGKAFRQGFYWPTALNDAVDLVRRCRACQFHAKQVRQPAQALQIIPLSWPFAVWGLDILGPFRRVPGGFEYLYVAIDKFTKWPEAYPVIKIDKHSALKFIKGITARFGVPNRIITDNGTQFTSELFGDYSEDMGIKLCFASPAHPRSNGQVERANAEILKGLKTKTFNVLKKHGDSWIEELPAVLWANRTTPSRATGETPFFLVYGAEAVLPSELTLRSPRATMYCEADQDQLRRDDLDYLEERRRRAALRAARYQQSLRRYHQRQVRARSLCVDDLVLRRVQTRAGLSKLSPMWEGPYRVIGVPRPGSVRLATGDGTELPNPWNIEHLRRFYP</sequence>
<dbReference type="PANTHER" id="PTHR48475">
    <property type="entry name" value="RIBONUCLEASE H"/>
    <property type="match status" value="1"/>
</dbReference>
<proteinExistence type="predicted"/>
<evidence type="ECO:0000256" key="6">
    <source>
        <dbReference type="ARBA" id="ARBA00022801"/>
    </source>
</evidence>
<feature type="compositionally biased region" description="Low complexity" evidence="9">
    <location>
        <begin position="402"/>
        <end position="417"/>
    </location>
</feature>
<feature type="compositionally biased region" description="Basic and acidic residues" evidence="9">
    <location>
        <begin position="166"/>
        <end position="189"/>
    </location>
</feature>
<evidence type="ECO:0000256" key="1">
    <source>
        <dbReference type="ARBA" id="ARBA00012493"/>
    </source>
</evidence>
<evidence type="ECO:0000256" key="2">
    <source>
        <dbReference type="ARBA" id="ARBA00022679"/>
    </source>
</evidence>
<evidence type="ECO:0000256" key="8">
    <source>
        <dbReference type="ARBA" id="ARBA00023172"/>
    </source>
</evidence>
<dbReference type="GO" id="GO:0004523">
    <property type="term" value="F:RNA-DNA hybrid ribonuclease activity"/>
    <property type="evidence" value="ECO:0007669"/>
    <property type="project" value="InterPro"/>
</dbReference>
<feature type="region of interest" description="Disordered" evidence="9">
    <location>
        <begin position="1"/>
        <end position="103"/>
    </location>
</feature>
<evidence type="ECO:0000313" key="11">
    <source>
        <dbReference type="EMBL" id="ABF95088.1"/>
    </source>
</evidence>
<evidence type="ECO:0000256" key="5">
    <source>
        <dbReference type="ARBA" id="ARBA00022759"/>
    </source>
</evidence>
<feature type="compositionally biased region" description="Basic and acidic residues" evidence="9">
    <location>
        <begin position="501"/>
        <end position="513"/>
    </location>
</feature>
<feature type="domain" description="Integrase catalytic" evidence="10">
    <location>
        <begin position="1677"/>
        <end position="1839"/>
    </location>
</feature>
<dbReference type="SUPFAM" id="SSF56672">
    <property type="entry name" value="DNA/RNA polymerases"/>
    <property type="match status" value="1"/>
</dbReference>
<dbReference type="Pfam" id="PF00078">
    <property type="entry name" value="RVT_1"/>
    <property type="match status" value="1"/>
</dbReference>
<dbReference type="InterPro" id="IPR021109">
    <property type="entry name" value="Peptidase_aspartic_dom_sf"/>
</dbReference>
<dbReference type="InterPro" id="IPR043502">
    <property type="entry name" value="DNA/RNA_pol_sf"/>
</dbReference>
<dbReference type="Pfam" id="PF00665">
    <property type="entry name" value="rve"/>
    <property type="match status" value="1"/>
</dbReference>
<evidence type="ECO:0000256" key="9">
    <source>
        <dbReference type="SAM" id="MobiDB-lite"/>
    </source>
</evidence>
<dbReference type="PROSITE" id="PS50994">
    <property type="entry name" value="INTEGRASE"/>
    <property type="match status" value="1"/>
</dbReference>
<dbReference type="CDD" id="cd09279">
    <property type="entry name" value="RNase_HI_like"/>
    <property type="match status" value="1"/>
</dbReference>
<protein>
    <recommendedName>
        <fullName evidence="1">RNA-directed DNA polymerase</fullName>
        <ecNumber evidence="1">2.7.7.49</ecNumber>
    </recommendedName>
</protein>
<evidence type="ECO:0000256" key="4">
    <source>
        <dbReference type="ARBA" id="ARBA00022722"/>
    </source>
</evidence>
<dbReference type="InterPro" id="IPR041373">
    <property type="entry name" value="RT_RNaseH"/>
</dbReference>
<dbReference type="CDD" id="cd00303">
    <property type="entry name" value="retropepsin_like"/>
    <property type="match status" value="1"/>
</dbReference>
<keyword evidence="5" id="KW-0255">Endonuclease</keyword>
<feature type="compositionally biased region" description="Acidic residues" evidence="9">
    <location>
        <begin position="533"/>
        <end position="543"/>
    </location>
</feature>
<feature type="region of interest" description="Disordered" evidence="9">
    <location>
        <begin position="1510"/>
        <end position="1547"/>
    </location>
</feature>
<dbReference type="GO" id="GO:0003964">
    <property type="term" value="F:RNA-directed DNA polymerase activity"/>
    <property type="evidence" value="ECO:0007669"/>
    <property type="project" value="UniProtKB-KW"/>
</dbReference>
<keyword evidence="2" id="KW-0808">Transferase</keyword>
<dbReference type="CDD" id="cd01647">
    <property type="entry name" value="RT_LTR"/>
    <property type="match status" value="1"/>
</dbReference>
<evidence type="ECO:0000256" key="7">
    <source>
        <dbReference type="ARBA" id="ARBA00022918"/>
    </source>
</evidence>